<reference evidence="6 7" key="1">
    <citation type="submission" date="2018-04" db="EMBL/GenBank/DDBJ databases">
        <title>Genomic Encyclopedia of Type Strains, Phase IV (KMG-IV): sequencing the most valuable type-strain genomes for metagenomic binning, comparative biology and taxonomic classification.</title>
        <authorList>
            <person name="Goeker M."/>
        </authorList>
    </citation>
    <scope>NUCLEOTIDE SEQUENCE [LARGE SCALE GENOMIC DNA]</scope>
    <source>
        <strain evidence="6 7">DSM 28688</strain>
    </source>
</reference>
<keyword evidence="2" id="KW-0805">Transcription regulation</keyword>
<name>A0A2U1D059_9GAMM</name>
<dbReference type="Pfam" id="PF03466">
    <property type="entry name" value="LysR_substrate"/>
    <property type="match status" value="1"/>
</dbReference>
<dbReference type="PANTHER" id="PTHR30579:SF7">
    <property type="entry name" value="HTH-TYPE TRANSCRIPTIONAL REGULATOR LRHA-RELATED"/>
    <property type="match status" value="1"/>
</dbReference>
<dbReference type="Proteomes" id="UP000245887">
    <property type="component" value="Unassembled WGS sequence"/>
</dbReference>
<evidence type="ECO:0000259" key="5">
    <source>
        <dbReference type="PROSITE" id="PS50931"/>
    </source>
</evidence>
<comment type="similarity">
    <text evidence="1">Belongs to the LysR transcriptional regulatory family.</text>
</comment>
<keyword evidence="4" id="KW-0804">Transcription</keyword>
<protein>
    <submittedName>
        <fullName evidence="6">DNA-binding transcriptional LysR family regulator</fullName>
    </submittedName>
</protein>
<dbReference type="PANTHER" id="PTHR30579">
    <property type="entry name" value="TRANSCRIPTIONAL REGULATOR"/>
    <property type="match status" value="1"/>
</dbReference>
<evidence type="ECO:0000313" key="6">
    <source>
        <dbReference type="EMBL" id="PVY78419.1"/>
    </source>
</evidence>
<comment type="caution">
    <text evidence="6">The sequence shown here is derived from an EMBL/GenBank/DDBJ whole genome shotgun (WGS) entry which is preliminary data.</text>
</comment>
<evidence type="ECO:0000256" key="3">
    <source>
        <dbReference type="ARBA" id="ARBA00023125"/>
    </source>
</evidence>
<dbReference type="EMBL" id="QEKQ01000002">
    <property type="protein sequence ID" value="PVY78419.1"/>
    <property type="molecule type" value="Genomic_DNA"/>
</dbReference>
<dbReference type="PRINTS" id="PR00039">
    <property type="entry name" value="HTHLYSR"/>
</dbReference>
<organism evidence="6 7">
    <name type="scientific">Tamilnaduibacter salinus</name>
    <dbReference type="NCBI Taxonomy" id="1484056"/>
    <lineage>
        <taxon>Bacteria</taxon>
        <taxon>Pseudomonadati</taxon>
        <taxon>Pseudomonadota</taxon>
        <taxon>Gammaproteobacteria</taxon>
        <taxon>Pseudomonadales</taxon>
        <taxon>Marinobacteraceae</taxon>
        <taxon>Tamilnaduibacter</taxon>
    </lineage>
</organism>
<dbReference type="PROSITE" id="PS50931">
    <property type="entry name" value="HTH_LYSR"/>
    <property type="match status" value="1"/>
</dbReference>
<dbReference type="Gene3D" id="3.40.190.10">
    <property type="entry name" value="Periplasmic binding protein-like II"/>
    <property type="match status" value="2"/>
</dbReference>
<dbReference type="SUPFAM" id="SSF46785">
    <property type="entry name" value="Winged helix' DNA-binding domain"/>
    <property type="match status" value="1"/>
</dbReference>
<feature type="domain" description="HTH lysR-type" evidence="5">
    <location>
        <begin position="6"/>
        <end position="63"/>
    </location>
</feature>
<dbReference type="RefSeq" id="WP_116918583.1">
    <property type="nucleotide sequence ID" value="NZ_QEKQ01000002.1"/>
</dbReference>
<dbReference type="GO" id="GO:0003700">
    <property type="term" value="F:DNA-binding transcription factor activity"/>
    <property type="evidence" value="ECO:0007669"/>
    <property type="project" value="InterPro"/>
</dbReference>
<keyword evidence="3 6" id="KW-0238">DNA-binding</keyword>
<dbReference type="SUPFAM" id="SSF53850">
    <property type="entry name" value="Periplasmic binding protein-like II"/>
    <property type="match status" value="1"/>
</dbReference>
<dbReference type="InterPro" id="IPR000847">
    <property type="entry name" value="LysR_HTH_N"/>
</dbReference>
<accession>A0A2U1D059</accession>
<gene>
    <name evidence="6" type="ORF">C8D92_102466</name>
</gene>
<dbReference type="InterPro" id="IPR036388">
    <property type="entry name" value="WH-like_DNA-bd_sf"/>
</dbReference>
<dbReference type="InterPro" id="IPR050176">
    <property type="entry name" value="LTTR"/>
</dbReference>
<proteinExistence type="inferred from homology"/>
<dbReference type="Gene3D" id="1.10.10.10">
    <property type="entry name" value="Winged helix-like DNA-binding domain superfamily/Winged helix DNA-binding domain"/>
    <property type="match status" value="1"/>
</dbReference>
<evidence type="ECO:0000256" key="4">
    <source>
        <dbReference type="ARBA" id="ARBA00023163"/>
    </source>
</evidence>
<dbReference type="FunFam" id="1.10.10.10:FF:000001">
    <property type="entry name" value="LysR family transcriptional regulator"/>
    <property type="match status" value="1"/>
</dbReference>
<dbReference type="Pfam" id="PF00126">
    <property type="entry name" value="HTH_1"/>
    <property type="match status" value="1"/>
</dbReference>
<evidence type="ECO:0000256" key="2">
    <source>
        <dbReference type="ARBA" id="ARBA00023015"/>
    </source>
</evidence>
<evidence type="ECO:0000256" key="1">
    <source>
        <dbReference type="ARBA" id="ARBA00009437"/>
    </source>
</evidence>
<dbReference type="InterPro" id="IPR036390">
    <property type="entry name" value="WH_DNA-bd_sf"/>
</dbReference>
<evidence type="ECO:0000313" key="7">
    <source>
        <dbReference type="Proteomes" id="UP000245887"/>
    </source>
</evidence>
<dbReference type="AlphaFoldDB" id="A0A2U1D059"/>
<dbReference type="OrthoDB" id="5723059at2"/>
<dbReference type="InterPro" id="IPR005119">
    <property type="entry name" value="LysR_subst-bd"/>
</dbReference>
<dbReference type="GO" id="GO:0003677">
    <property type="term" value="F:DNA binding"/>
    <property type="evidence" value="ECO:0007669"/>
    <property type="project" value="UniProtKB-KW"/>
</dbReference>
<sequence length="288" mass="31523">MRPRNLDLNQLRTLVAVADLGTVTRAAERLSYTQSAVSMQLQRLETSVGMALHQKAGRQVRLTADGERLLGYARRMLAMNDEALADLKRPVVQGTLKLGIPEDYATLLSSALVHFTQLYPSLNLEVHCGNSESLVNQVRQGDLDLALVTRQRHSPGGEVIRREPLVWAVGLHHQPPLKDPLPMAFYSPGADVFREEAEQALESAGRRWRVAYGSQSMVGLRPIVDAGLAVAVVTRHMVTAGLRVLDESSGLPPLPVVEIALHRPPGRPTEAVQQLAELLRQQLAGEGV</sequence>